<dbReference type="EMBL" id="CAXAMN010022500">
    <property type="protein sequence ID" value="CAK9070418.1"/>
    <property type="molecule type" value="Genomic_DNA"/>
</dbReference>
<evidence type="ECO:0000313" key="2">
    <source>
        <dbReference type="Proteomes" id="UP001642484"/>
    </source>
</evidence>
<name>A0ABP0P460_9DINO</name>
<reference evidence="1 2" key="1">
    <citation type="submission" date="2024-02" db="EMBL/GenBank/DDBJ databases">
        <authorList>
            <person name="Chen Y."/>
            <person name="Shah S."/>
            <person name="Dougan E. K."/>
            <person name="Thang M."/>
            <person name="Chan C."/>
        </authorList>
    </citation>
    <scope>NUCLEOTIDE SEQUENCE [LARGE SCALE GENOMIC DNA]</scope>
</reference>
<accession>A0ABP0P460</accession>
<evidence type="ECO:0000313" key="1">
    <source>
        <dbReference type="EMBL" id="CAK9070418.1"/>
    </source>
</evidence>
<proteinExistence type="predicted"/>
<keyword evidence="2" id="KW-1185">Reference proteome</keyword>
<comment type="caution">
    <text evidence="1">The sequence shown here is derived from an EMBL/GenBank/DDBJ whole genome shotgun (WGS) entry which is preliminary data.</text>
</comment>
<gene>
    <name evidence="1" type="ORF">CCMP2556_LOCUS34636</name>
</gene>
<organism evidence="1 2">
    <name type="scientific">Durusdinium trenchii</name>
    <dbReference type="NCBI Taxonomy" id="1381693"/>
    <lineage>
        <taxon>Eukaryota</taxon>
        <taxon>Sar</taxon>
        <taxon>Alveolata</taxon>
        <taxon>Dinophyceae</taxon>
        <taxon>Suessiales</taxon>
        <taxon>Symbiodiniaceae</taxon>
        <taxon>Durusdinium</taxon>
    </lineage>
</organism>
<protein>
    <submittedName>
        <fullName evidence="1">Uncharacterized protein</fullName>
    </submittedName>
</protein>
<sequence>MKWSTSVLRAIVRVASMRTIYATVGTYGHVKDAILASRGIREEQRHASVSLLISRMAVDWDRTSPSMRKPWGYKDVLNLHAATGGFLHFMGVLKEKVPPAEFAKHETNLMEQFNLGVLDPDVIHALECSVPPGNLESVGFLRYTLVLVDATIFPANAVQLKNVFDVMALVLNMGPQNIAHVQMPILHTNTTTSAVLKHRRHVEDSILGKSLDMNHSLALNFAKPNDGNSSDKRRLIQHCLAVVGDSKASPWTPPSVVGPVPLIRVADMLGYDADSRPGATARAEQIL</sequence>
<dbReference type="Proteomes" id="UP001642484">
    <property type="component" value="Unassembled WGS sequence"/>
</dbReference>